<dbReference type="RefSeq" id="WP_276303083.1">
    <property type="nucleotide sequence ID" value="NZ_CP119992.1"/>
</dbReference>
<comment type="caution">
    <text evidence="1">The sequence shown here is derived from an EMBL/GenBank/DDBJ whole genome shotgun (WGS) entry which is preliminary data.</text>
</comment>
<evidence type="ECO:0000313" key="2">
    <source>
        <dbReference type="Proteomes" id="UP001596547"/>
    </source>
</evidence>
<gene>
    <name evidence="1" type="ORF">ACFQPE_12880</name>
</gene>
<dbReference type="InterPro" id="IPR003795">
    <property type="entry name" value="DUF192"/>
</dbReference>
<organism evidence="1 2">
    <name type="scientific">Halomarina halobia</name>
    <dbReference type="NCBI Taxonomy" id="3033386"/>
    <lineage>
        <taxon>Archaea</taxon>
        <taxon>Methanobacteriati</taxon>
        <taxon>Methanobacteriota</taxon>
        <taxon>Stenosarchaea group</taxon>
        <taxon>Halobacteria</taxon>
        <taxon>Halobacteriales</taxon>
        <taxon>Natronomonadaceae</taxon>
        <taxon>Halomarina</taxon>
    </lineage>
</organism>
<dbReference type="InterPro" id="IPR038695">
    <property type="entry name" value="Saro_0823-like_sf"/>
</dbReference>
<dbReference type="EMBL" id="JBHTBF010000002">
    <property type="protein sequence ID" value="MFC7317673.1"/>
    <property type="molecule type" value="Genomic_DNA"/>
</dbReference>
<dbReference type="Pfam" id="PF02643">
    <property type="entry name" value="DUF192"/>
    <property type="match status" value="1"/>
</dbReference>
<keyword evidence="2" id="KW-1185">Reference proteome</keyword>
<reference evidence="1 2" key="1">
    <citation type="journal article" date="2019" name="Int. J. Syst. Evol. Microbiol.">
        <title>The Global Catalogue of Microorganisms (GCM) 10K type strain sequencing project: providing services to taxonomists for standard genome sequencing and annotation.</title>
        <authorList>
            <consortium name="The Broad Institute Genomics Platform"/>
            <consortium name="The Broad Institute Genome Sequencing Center for Infectious Disease"/>
            <person name="Wu L."/>
            <person name="Ma J."/>
        </authorList>
    </citation>
    <scope>NUCLEOTIDE SEQUENCE [LARGE SCALE GENOMIC DNA]</scope>
    <source>
        <strain evidence="1 2">PSR21</strain>
    </source>
</reference>
<dbReference type="AlphaFoldDB" id="A0ABD6AAU6"/>
<dbReference type="GeneID" id="79315646"/>
<evidence type="ECO:0000313" key="1">
    <source>
        <dbReference type="EMBL" id="MFC7317673.1"/>
    </source>
</evidence>
<proteinExistence type="predicted"/>
<dbReference type="Proteomes" id="UP001596547">
    <property type="component" value="Unassembled WGS sequence"/>
</dbReference>
<accession>A0ABD6AAU6</accession>
<sequence>MRVVHGSGRVLATEVERAEGLLAQGRGLMFRRSVPDGYALVFPFGRQARRGIHMLCVPFAIDACWLCDGVVQRTATLAPWRGYGRAVADTVIEFPAGALDGVGRGDRIRIE</sequence>
<dbReference type="Gene3D" id="2.60.120.1140">
    <property type="entry name" value="Protein of unknown function DUF192"/>
    <property type="match status" value="1"/>
</dbReference>
<name>A0ABD6AAU6_9EURY</name>
<protein>
    <submittedName>
        <fullName evidence="1">DUF192 domain-containing protein</fullName>
    </submittedName>
</protein>